<feature type="region of interest" description="Disordered" evidence="1">
    <location>
        <begin position="31"/>
        <end position="55"/>
    </location>
</feature>
<comment type="caution">
    <text evidence="2">The sequence shown here is derived from an EMBL/GenBank/DDBJ whole genome shotgun (WGS) entry which is preliminary data.</text>
</comment>
<accession>A0ABS6MEK2</accession>
<evidence type="ECO:0000256" key="1">
    <source>
        <dbReference type="SAM" id="MobiDB-lite"/>
    </source>
</evidence>
<organism evidence="2 3">
    <name type="scientific">Marinobacterium weihaiense</name>
    <dbReference type="NCBI Taxonomy" id="2851016"/>
    <lineage>
        <taxon>Bacteria</taxon>
        <taxon>Pseudomonadati</taxon>
        <taxon>Pseudomonadota</taxon>
        <taxon>Gammaproteobacteria</taxon>
        <taxon>Oceanospirillales</taxon>
        <taxon>Oceanospirillaceae</taxon>
        <taxon>Marinobacterium</taxon>
    </lineage>
</organism>
<sequence>MTKQPVSEPRNYVAKNARAFNKSATFEDRKKALKKGKVKHKGHSPYQDVTAAVAA</sequence>
<reference evidence="2 3" key="1">
    <citation type="submission" date="2021-06" db="EMBL/GenBank/DDBJ databases">
        <title>Bacterium isolated from marine sediment.</title>
        <authorList>
            <person name="Zhu K.-L."/>
            <person name="Du Z.-J."/>
            <person name="Liang Q.-Y."/>
        </authorList>
    </citation>
    <scope>NUCLEOTIDE SEQUENCE [LARGE SCALE GENOMIC DNA]</scope>
    <source>
        <strain evidence="2 3">A346</strain>
    </source>
</reference>
<dbReference type="EMBL" id="JAHQZT010000035">
    <property type="protein sequence ID" value="MBV0934753.1"/>
    <property type="molecule type" value="Genomic_DNA"/>
</dbReference>
<dbReference type="Proteomes" id="UP000755551">
    <property type="component" value="Unassembled WGS sequence"/>
</dbReference>
<name>A0ABS6MEK2_9GAMM</name>
<protein>
    <submittedName>
        <fullName evidence="2">Uncharacterized protein</fullName>
    </submittedName>
</protein>
<keyword evidence="3" id="KW-1185">Reference proteome</keyword>
<dbReference type="InterPro" id="IPR055654">
    <property type="entry name" value="DUF7230"/>
</dbReference>
<dbReference type="RefSeq" id="WP_217336151.1">
    <property type="nucleotide sequence ID" value="NZ_JAHQZT010000035.1"/>
</dbReference>
<evidence type="ECO:0000313" key="3">
    <source>
        <dbReference type="Proteomes" id="UP000755551"/>
    </source>
</evidence>
<feature type="compositionally biased region" description="Basic residues" evidence="1">
    <location>
        <begin position="31"/>
        <end position="43"/>
    </location>
</feature>
<evidence type="ECO:0000313" key="2">
    <source>
        <dbReference type="EMBL" id="MBV0934753.1"/>
    </source>
</evidence>
<proteinExistence type="predicted"/>
<gene>
    <name evidence="2" type="ORF">KTN04_15550</name>
</gene>
<dbReference type="Pfam" id="PF23876">
    <property type="entry name" value="DUF7230"/>
    <property type="match status" value="1"/>
</dbReference>